<feature type="transmembrane region" description="Helical" evidence="11">
    <location>
        <begin position="484"/>
        <end position="502"/>
    </location>
</feature>
<evidence type="ECO:0000256" key="8">
    <source>
        <dbReference type="PROSITE-ProRule" id="PRU00176"/>
    </source>
</evidence>
<dbReference type="Proteomes" id="UP000572268">
    <property type="component" value="Unassembled WGS sequence"/>
</dbReference>
<keyword evidence="9" id="KW-0175">Coiled coil</keyword>
<dbReference type="PANTHER" id="PTHR45826:SF2">
    <property type="entry name" value="AMINO ACID TRANSPORTER"/>
    <property type="match status" value="1"/>
</dbReference>
<dbReference type="GO" id="GO:0005886">
    <property type="term" value="C:plasma membrane"/>
    <property type="evidence" value="ECO:0007669"/>
    <property type="project" value="UniProtKB-SubCell"/>
</dbReference>
<dbReference type="CDD" id="cd00590">
    <property type="entry name" value="RRM_SF"/>
    <property type="match status" value="1"/>
</dbReference>
<feature type="transmembrane region" description="Helical" evidence="11">
    <location>
        <begin position="291"/>
        <end position="320"/>
    </location>
</feature>
<feature type="transmembrane region" description="Helical" evidence="11">
    <location>
        <begin position="141"/>
        <end position="157"/>
    </location>
</feature>
<dbReference type="AlphaFoldDB" id="A0A7J6MUE2"/>
<dbReference type="Pfam" id="PF13520">
    <property type="entry name" value="AA_permease_2"/>
    <property type="match status" value="1"/>
</dbReference>
<protein>
    <recommendedName>
        <fullName evidence="12">RRM domain-containing protein</fullName>
    </recommendedName>
</protein>
<evidence type="ECO:0000256" key="3">
    <source>
        <dbReference type="ARBA" id="ARBA00022475"/>
    </source>
</evidence>
<evidence type="ECO:0000256" key="9">
    <source>
        <dbReference type="SAM" id="Coils"/>
    </source>
</evidence>
<keyword evidence="2" id="KW-0813">Transport</keyword>
<feature type="region of interest" description="Disordered" evidence="10">
    <location>
        <begin position="1008"/>
        <end position="1153"/>
    </location>
</feature>
<dbReference type="InterPro" id="IPR035979">
    <property type="entry name" value="RBD_domain_sf"/>
</dbReference>
<feature type="compositionally biased region" description="Basic and acidic residues" evidence="10">
    <location>
        <begin position="1099"/>
        <end position="1137"/>
    </location>
</feature>
<dbReference type="Pfam" id="PF00076">
    <property type="entry name" value="RRM_1"/>
    <property type="match status" value="1"/>
</dbReference>
<feature type="transmembrane region" description="Helical" evidence="11">
    <location>
        <begin position="340"/>
        <end position="359"/>
    </location>
</feature>
<dbReference type="Gene3D" id="1.20.1740.10">
    <property type="entry name" value="Amino acid/polyamine transporter I"/>
    <property type="match status" value="1"/>
</dbReference>
<dbReference type="SMART" id="SM00360">
    <property type="entry name" value="RRM"/>
    <property type="match status" value="1"/>
</dbReference>
<dbReference type="GO" id="GO:0003723">
    <property type="term" value="F:RNA binding"/>
    <property type="evidence" value="ECO:0007669"/>
    <property type="project" value="UniProtKB-UniRule"/>
</dbReference>
<comment type="caution">
    <text evidence="13">The sequence shown here is derived from an EMBL/GenBank/DDBJ whole genome shotgun (WGS) entry which is preliminary data.</text>
</comment>
<dbReference type="SUPFAM" id="SSF54928">
    <property type="entry name" value="RNA-binding domain, RBD"/>
    <property type="match status" value="1"/>
</dbReference>
<keyword evidence="6 11" id="KW-0472">Membrane</keyword>
<feature type="transmembrane region" description="Helical" evidence="11">
    <location>
        <begin position="193"/>
        <end position="211"/>
    </location>
</feature>
<keyword evidence="5 11" id="KW-1133">Transmembrane helix</keyword>
<evidence type="ECO:0000256" key="4">
    <source>
        <dbReference type="ARBA" id="ARBA00022692"/>
    </source>
</evidence>
<dbReference type="InterPro" id="IPR044566">
    <property type="entry name" value="RMV1-like"/>
</dbReference>
<evidence type="ECO:0000313" key="13">
    <source>
        <dbReference type="EMBL" id="KAF4675215.1"/>
    </source>
</evidence>
<feature type="transmembrane region" description="Helical" evidence="11">
    <location>
        <begin position="450"/>
        <end position="478"/>
    </location>
</feature>
<feature type="coiled-coil region" evidence="9">
    <location>
        <begin position="684"/>
        <end position="718"/>
    </location>
</feature>
<evidence type="ECO:0000259" key="12">
    <source>
        <dbReference type="PROSITE" id="PS50102"/>
    </source>
</evidence>
<name>A0A7J6MUE2_PEROL</name>
<evidence type="ECO:0000256" key="11">
    <source>
        <dbReference type="SAM" id="Phobius"/>
    </source>
</evidence>
<dbReference type="InterPro" id="IPR002293">
    <property type="entry name" value="AA/rel_permease1"/>
</dbReference>
<feature type="compositionally biased region" description="Basic residues" evidence="10">
    <location>
        <begin position="1082"/>
        <end position="1098"/>
    </location>
</feature>
<keyword evidence="4 11" id="KW-0812">Transmembrane</keyword>
<dbReference type="InterPro" id="IPR000504">
    <property type="entry name" value="RRM_dom"/>
</dbReference>
<dbReference type="GO" id="GO:0015203">
    <property type="term" value="F:polyamine transmembrane transporter activity"/>
    <property type="evidence" value="ECO:0007669"/>
    <property type="project" value="UniProtKB-ARBA"/>
</dbReference>
<feature type="transmembrane region" description="Helical" evidence="11">
    <location>
        <begin position="218"/>
        <end position="240"/>
    </location>
</feature>
<feature type="transmembrane region" description="Helical" evidence="11">
    <location>
        <begin position="109"/>
        <end position="129"/>
    </location>
</feature>
<evidence type="ECO:0000256" key="2">
    <source>
        <dbReference type="ARBA" id="ARBA00022448"/>
    </source>
</evidence>
<dbReference type="PANTHER" id="PTHR45826">
    <property type="entry name" value="POLYAMINE TRANSPORTER PUT1"/>
    <property type="match status" value="1"/>
</dbReference>
<comment type="subcellular location">
    <subcellularLocation>
        <location evidence="1">Cell membrane</location>
        <topology evidence="1">Multi-pass membrane protein</topology>
    </subcellularLocation>
</comment>
<dbReference type="InterPro" id="IPR012677">
    <property type="entry name" value="Nucleotide-bd_a/b_plait_sf"/>
</dbReference>
<evidence type="ECO:0000256" key="10">
    <source>
        <dbReference type="SAM" id="MobiDB-lite"/>
    </source>
</evidence>
<feature type="compositionally biased region" description="Basic residues" evidence="10">
    <location>
        <begin position="1039"/>
        <end position="1048"/>
    </location>
</feature>
<dbReference type="FunFam" id="1.20.1740.10:FF:000041">
    <property type="entry name" value="Amino acid permease, putative"/>
    <property type="match status" value="1"/>
</dbReference>
<dbReference type="Gene3D" id="3.30.70.330">
    <property type="match status" value="1"/>
</dbReference>
<feature type="transmembrane region" description="Helical" evidence="11">
    <location>
        <begin position="79"/>
        <end position="97"/>
    </location>
</feature>
<feature type="compositionally biased region" description="Low complexity" evidence="10">
    <location>
        <begin position="1049"/>
        <end position="1065"/>
    </location>
</feature>
<evidence type="ECO:0000256" key="6">
    <source>
        <dbReference type="ARBA" id="ARBA00023136"/>
    </source>
</evidence>
<feature type="compositionally biased region" description="Basic and acidic residues" evidence="10">
    <location>
        <begin position="1066"/>
        <end position="1081"/>
    </location>
</feature>
<gene>
    <name evidence="13" type="ORF">FOL46_002481</name>
</gene>
<accession>A0A7J6MUE2</accession>
<dbReference type="PROSITE" id="PS50102">
    <property type="entry name" value="RRM"/>
    <property type="match status" value="1"/>
</dbReference>
<evidence type="ECO:0000256" key="1">
    <source>
        <dbReference type="ARBA" id="ARBA00004651"/>
    </source>
</evidence>
<feature type="compositionally biased region" description="Basic and acidic residues" evidence="10">
    <location>
        <begin position="1"/>
        <end position="14"/>
    </location>
</feature>
<feature type="region of interest" description="Disordered" evidence="10">
    <location>
        <begin position="1"/>
        <end position="42"/>
    </location>
</feature>
<feature type="transmembrane region" description="Helical" evidence="11">
    <location>
        <begin position="419"/>
        <end position="438"/>
    </location>
</feature>
<proteinExistence type="inferred from homology"/>
<comment type="similarity">
    <text evidence="7">Belongs to the amino acid-polyamine-organocation (APC) superfamily. Polyamine:cation symporter (PHS) (TC 2.A.3.12) family.</text>
</comment>
<organism evidence="13 14">
    <name type="scientific">Perkinsus olseni</name>
    <name type="common">Perkinsus atlanticus</name>
    <dbReference type="NCBI Taxonomy" id="32597"/>
    <lineage>
        <taxon>Eukaryota</taxon>
        <taxon>Sar</taxon>
        <taxon>Alveolata</taxon>
        <taxon>Perkinsozoa</taxon>
        <taxon>Perkinsea</taxon>
        <taxon>Perkinsida</taxon>
        <taxon>Perkinsidae</taxon>
        <taxon>Perkinsus</taxon>
    </lineage>
</organism>
<sequence>MVMEDHTGVDHENSHQSYRRLSGGGQQLQQRPPRKMSRDAAETQAIVAEESELRSPLNVHPTSPSVSYMIKPQGRKKPLTLWGAVAIIFYSVSGGPFGTEDAVAAGGPFWALIGFVIFPLVWCLPEALVTAEMSSTFPSNCGYVSWVTAAFGPYWGFQEGFWSWLSGATDNAIYPHLLMSYLAVAFPILNEKLYSNIALVVLTLALTYVNYRGLKVVGWLAVVMMCFVLSPFIVFIIMGAPRVDPSNWLLERRDMEWTKWLNVLFWNLNYWDSVSTLAGEVENARSAMPRALLLALCLTCLAYILPLGIATGVDGSFALAGDQAFDAWQAGFLGKVAYDIGGWALGGWVVLAAVISNVGQYHAEMSSDSYQIQAMAEHGWLPEKLAYRNHHETPTIAICLQLCVILSLTTLNFLDIVELLNCIYCLAELLEFAAFLYLRYTNPNIWRPYTIPLGFWGCIILLLPPSVFICFILGAPFVNAEWSVIAFTVGAVVFGNILYLALQYCRKRKLLKFACHPPRDWIDIMRCAYTDEADGAPGWLWNTKPEAWQILEDQCWAIVGTVAIAWRMVGGKLVGADDNVEAAVVPALTDERVALNCKLAEAHSQLNEQREGQKRLLTRLGSIERSRKQSLEKKVGDMVLAIEAGAGDPAETLCKLAEILDSSETVAGMLLRAAEFARQEKSSAVASKEEKERLAKKLERVEGENERLNDQLWEVKLSVAESLSASGKEIEVYLRRSEASEVLNEELSARLSWLVKERRQHREYIKLLEASVARLGGQLRGQDRGLRVRDGALHRREVDEQLVAFRRSIEAESAAAERAGEIDRSDSAQCVFCNGAATIPDMDSPPSVASLPDRPPATDGLFDLLALREEPRSEGIWGSGCCFHFALDELHSSLLIVPAAAAPRFCLTMAVYRPGLGREAPRDAQQNAIDIVAGLTPAANRIGLKQVFQKYGDITVCWLPPVDKRNEMAAYIRYERSDSAKAALAACDSGEVVLNGIPLKAEYRSRGRASASSAYAARERGGYNRSGKRRSYGALSSRSRSRERRRAKYGYSSSSSSSRSRSRSYSGDRRSRSYDSRDGDRCRRHRRSSRDRRSRSRSYSRDRSDRRRDDRRSSDYHRRRSDSRQDYRRHSPSERYGRGGGGRENSRDDRDRR</sequence>
<feature type="domain" description="RRM" evidence="12">
    <location>
        <begin position="928"/>
        <end position="1006"/>
    </location>
</feature>
<feature type="compositionally biased region" description="Basic and acidic residues" evidence="10">
    <location>
        <begin position="1144"/>
        <end position="1153"/>
    </location>
</feature>
<evidence type="ECO:0000256" key="5">
    <source>
        <dbReference type="ARBA" id="ARBA00022989"/>
    </source>
</evidence>
<keyword evidence="3" id="KW-1003">Cell membrane</keyword>
<evidence type="ECO:0000256" key="7">
    <source>
        <dbReference type="ARBA" id="ARBA00024041"/>
    </source>
</evidence>
<reference evidence="13 14" key="1">
    <citation type="submission" date="2020-04" db="EMBL/GenBank/DDBJ databases">
        <title>Perkinsus olseni comparative genomics.</title>
        <authorList>
            <person name="Bogema D.R."/>
        </authorList>
    </citation>
    <scope>NUCLEOTIDE SEQUENCE [LARGE SCALE GENOMIC DNA]</scope>
    <source>
        <strain evidence="13">ATCC PRA-31</strain>
    </source>
</reference>
<keyword evidence="8" id="KW-0694">RNA-binding</keyword>
<evidence type="ECO:0000313" key="14">
    <source>
        <dbReference type="Proteomes" id="UP000572268"/>
    </source>
</evidence>
<dbReference type="EMBL" id="JABANN010000018">
    <property type="protein sequence ID" value="KAF4675215.1"/>
    <property type="molecule type" value="Genomic_DNA"/>
</dbReference>